<accession>A0A0E0F3M2</accession>
<evidence type="ECO:0000313" key="18">
    <source>
        <dbReference type="Proteomes" id="UP000008021"/>
    </source>
</evidence>
<dbReference type="Gramene" id="OMERI11G05590.1">
    <property type="protein sequence ID" value="OMERI11G05590.1"/>
    <property type="gene ID" value="OMERI11G05590"/>
</dbReference>
<keyword evidence="18" id="KW-1185">Reference proteome</keyword>
<dbReference type="SMART" id="SM00320">
    <property type="entry name" value="WD40"/>
    <property type="match status" value="9"/>
</dbReference>
<evidence type="ECO:0000256" key="8">
    <source>
        <dbReference type="ARBA" id="ARBA00022840"/>
    </source>
</evidence>
<dbReference type="PROSITE" id="PS50082">
    <property type="entry name" value="WD_REPEATS_2"/>
    <property type="match status" value="5"/>
</dbReference>
<dbReference type="PANTHER" id="PTHR45707:SF76">
    <property type="entry name" value="PROTEIN KINASE DOMAIN-CONTAINING PROTEIN"/>
    <property type="match status" value="1"/>
</dbReference>
<evidence type="ECO:0000256" key="14">
    <source>
        <dbReference type="PROSITE-ProRule" id="PRU10141"/>
    </source>
</evidence>
<feature type="repeat" description="WD" evidence="13">
    <location>
        <begin position="1152"/>
        <end position="1187"/>
    </location>
</feature>
<dbReference type="PANTHER" id="PTHR45707">
    <property type="entry name" value="C2 CALCIUM/LIPID-BINDING PLANT PHOSPHORIBOSYLTRANSFERASE FAMILY PROTEIN"/>
    <property type="match status" value="1"/>
</dbReference>
<dbReference type="SMART" id="SM00220">
    <property type="entry name" value="S_TKc"/>
    <property type="match status" value="2"/>
</dbReference>
<evidence type="ECO:0000256" key="7">
    <source>
        <dbReference type="ARBA" id="ARBA00022777"/>
    </source>
</evidence>
<dbReference type="PROSITE" id="PS00108">
    <property type="entry name" value="PROTEIN_KINASE_ST"/>
    <property type="match status" value="2"/>
</dbReference>
<dbReference type="FunFam" id="3.30.200.20:FF:000465">
    <property type="entry name" value="Cysteine-rich receptor-like protein kinase 6"/>
    <property type="match status" value="2"/>
</dbReference>
<keyword evidence="8 14" id="KW-0067">ATP-binding</keyword>
<evidence type="ECO:0000256" key="1">
    <source>
        <dbReference type="ARBA" id="ARBA00012513"/>
    </source>
</evidence>
<sequence length="1275" mass="145019">MNPTNVPYQLLKEITDGFSEERKLGKGGYGTVYKGEHKNGDKIAVKILHTEGFDDNKFNNEFGNLMMANHTNIIRLVGYCYEIKYTTGLAKGRLALIATIDRALCFEYMPRGSLENYLSDEDDGLDWPIRYKIIKGTCEGLKHLHVEMNPPIYHLDLKPANILLDNNMVPKIADFGLSRFITEEKTMITKNLVGTLPYMPREYIERKEISNKLDIFSLGAVMLDIIAGPTGRFRSTKIPSLEFTNQVQGKWKNRLQTRRNGPLLEAYCQQVKTCTEIALKCLEIDRENRPNILEIINQINEKEDIIGEIIPMKHPDFPRDVHPSEPWILTSNMFGSVDILNCNTQFIARKQWFVVGHQDGFIRVYTYESPVKQVKRFKAHVWNITTLDVHPTEPYLLSIGSQDQIKLWDWNKGWECIKTFDLHGLAYQIKFNPKDTHKFAIASLKDAQVWNIRSSRHEFTLSGHGYIVSCLDYFTRGNQLYMITGSWDKTAKIWDCQRRTCVQTLEGHTDCITCVCSHPDLPILLTGSNDETVRLWNSITFKLEGVLDFELGQVTAIICLKGSKRVVIGHDAGLVITEIRHEKPAYQLLEEITDGFSEERKLGEGGYGTVYKGKHKNGDKIAVKILHDTKDFDDKKLQNEFGNLMMVNHPNIVQLVGYCYEIKHTHGQVKGRPVLVATIHKALCFEYMPRGSLENYLSDKVDGLDWPIRYKIIKGTCEGLKHLHVEMKPPIYHLDLKPANILLDNNMVPKIADFGLSRFITEDKTMTTKTLVGTITYLPREYIERKEISNKLDIFSLGVVMLEIIAGPGPTGRFRSTEIPSQEFTDQVLGNWKTRLETGRNGSLLEAYCQQVKTCTEIALKCMETDRVNRPNIVEIINQINEKEAIIGELPIDHALEKLPSHNNESVTLESKLPSHLNLNETKENHEADHHNSSCSKEKEEDREEDQIIPMEHPDVPIDVHPSEPWILTSNMFGSVDILNYNTLVITAAKFIARKQWFVVGHHDGFIRVYTYESPVKQVKRFKAHAWSWTITTLDVHPTEPYLLSVGSQDQIKLWDWNKDWECIRTFDPHGVAYQIKFNPKDTHKFAVASLMDAQVWNIRSSRHEFTLSGHVSIVDCFDFFTRGNQLYMITGSWDKTAKIWDCQRRTCVQTLEGHTDCITCVCSHPDLPILLTGSNDETVRLWNATTFKLEGVLDFELGKVTAIVCLKGSKRVAIGHDAGLETLASEGLQRSGEPSSPGDDHESGPCRSADGPLAPEASGDPGESDLIGGERNET</sequence>
<feature type="domain" description="Protein kinase" evidence="16">
    <location>
        <begin position="18"/>
        <end position="317"/>
    </location>
</feature>
<dbReference type="eggNOG" id="KOG0276">
    <property type="taxonomic scope" value="Eukaryota"/>
</dbReference>
<keyword evidence="6 14" id="KW-0547">Nucleotide-binding</keyword>
<evidence type="ECO:0000313" key="17">
    <source>
        <dbReference type="EnsemblPlants" id="OMERI11G05590.1"/>
    </source>
</evidence>
<feature type="repeat" description="WD" evidence="13">
    <location>
        <begin position="377"/>
        <end position="409"/>
    </location>
</feature>
<dbReference type="InterPro" id="IPR015943">
    <property type="entry name" value="WD40/YVTN_repeat-like_dom_sf"/>
</dbReference>
<dbReference type="SUPFAM" id="SSF56112">
    <property type="entry name" value="Protein kinase-like (PK-like)"/>
    <property type="match status" value="2"/>
</dbReference>
<feature type="region of interest" description="Disordered" evidence="15">
    <location>
        <begin position="1225"/>
        <end position="1275"/>
    </location>
</feature>
<dbReference type="PROSITE" id="PS50294">
    <property type="entry name" value="WD_REPEATS_REGION"/>
    <property type="match status" value="2"/>
</dbReference>
<dbReference type="InterPro" id="IPR036322">
    <property type="entry name" value="WD40_repeat_dom_sf"/>
</dbReference>
<dbReference type="STRING" id="40149.A0A0E0F3M2"/>
<dbReference type="EC" id="2.7.11.1" evidence="1"/>
<keyword evidence="5" id="KW-0677">Repeat</keyword>
<feature type="repeat" description="WD" evidence="13">
    <location>
        <begin position="461"/>
        <end position="504"/>
    </location>
</feature>
<dbReference type="InterPro" id="IPR011009">
    <property type="entry name" value="Kinase-like_dom_sf"/>
</dbReference>
<dbReference type="PROSITE" id="PS00678">
    <property type="entry name" value="WD_REPEATS_1"/>
    <property type="match status" value="1"/>
</dbReference>
<dbReference type="GO" id="GO:0004674">
    <property type="term" value="F:protein serine/threonine kinase activity"/>
    <property type="evidence" value="ECO:0007669"/>
    <property type="project" value="UniProtKB-KW"/>
</dbReference>
<evidence type="ECO:0000256" key="10">
    <source>
        <dbReference type="ARBA" id="ARBA00032920"/>
    </source>
</evidence>
<dbReference type="AlphaFoldDB" id="A0A0E0F3M2"/>
<keyword evidence="3 13" id="KW-0853">WD repeat</keyword>
<feature type="repeat" description="WD" evidence="13">
    <location>
        <begin position="1108"/>
        <end position="1151"/>
    </location>
</feature>
<feature type="region of interest" description="Disordered" evidence="15">
    <location>
        <begin position="923"/>
        <end position="945"/>
    </location>
</feature>
<comment type="function">
    <text evidence="9">The coatomer is a cytosolic protein complex that binds to dilysine motifs and reversibly associates with Golgi non-clathrin-coated vesicles, which further mediate biosynthetic protein transport from the ER, via the Golgi up to the trans Golgi network. Coatomer complex is required for budding from Golgi membranes, and is essential for the retrograde Golgi-to-ER transport of dilysine-tagged proteins.</text>
</comment>
<evidence type="ECO:0000256" key="11">
    <source>
        <dbReference type="ARBA" id="ARBA00047899"/>
    </source>
</evidence>
<reference evidence="17" key="2">
    <citation type="submission" date="2018-05" db="EMBL/GenBank/DDBJ databases">
        <title>OmerRS3 (Oryza meridionalis Reference Sequence Version 3).</title>
        <authorList>
            <person name="Zhang J."/>
            <person name="Kudrna D."/>
            <person name="Lee S."/>
            <person name="Talag J."/>
            <person name="Welchert J."/>
            <person name="Wing R.A."/>
        </authorList>
    </citation>
    <scope>NUCLEOTIDE SEQUENCE [LARGE SCALE GENOMIC DNA]</scope>
    <source>
        <strain evidence="17">cv. OR44</strain>
    </source>
</reference>
<comment type="catalytic activity">
    <reaction evidence="12">
        <text>L-seryl-[protein] + ATP = O-phospho-L-seryl-[protein] + ADP + H(+)</text>
        <dbReference type="Rhea" id="RHEA:17989"/>
        <dbReference type="Rhea" id="RHEA-COMP:9863"/>
        <dbReference type="Rhea" id="RHEA-COMP:11604"/>
        <dbReference type="ChEBI" id="CHEBI:15378"/>
        <dbReference type="ChEBI" id="CHEBI:29999"/>
        <dbReference type="ChEBI" id="CHEBI:30616"/>
        <dbReference type="ChEBI" id="CHEBI:83421"/>
        <dbReference type="ChEBI" id="CHEBI:456216"/>
        <dbReference type="EC" id="2.7.11.1"/>
    </reaction>
</comment>
<dbReference type="InterPro" id="IPR019775">
    <property type="entry name" value="WD40_repeat_CS"/>
</dbReference>
<evidence type="ECO:0000256" key="13">
    <source>
        <dbReference type="PROSITE-ProRule" id="PRU00221"/>
    </source>
</evidence>
<reference evidence="17" key="1">
    <citation type="submission" date="2015-04" db="UniProtKB">
        <authorList>
            <consortium name="EnsemblPlants"/>
        </authorList>
    </citation>
    <scope>IDENTIFICATION</scope>
</reference>
<keyword evidence="4" id="KW-0808">Transferase</keyword>
<evidence type="ECO:0000256" key="4">
    <source>
        <dbReference type="ARBA" id="ARBA00022679"/>
    </source>
</evidence>
<dbReference type="InterPro" id="IPR000719">
    <property type="entry name" value="Prot_kinase_dom"/>
</dbReference>
<keyword evidence="2" id="KW-0723">Serine/threonine-protein kinase</keyword>
<evidence type="ECO:0000256" key="9">
    <source>
        <dbReference type="ARBA" id="ARBA00025536"/>
    </source>
</evidence>
<dbReference type="Gene3D" id="1.10.510.10">
    <property type="entry name" value="Transferase(Phosphotransferase) domain 1"/>
    <property type="match status" value="2"/>
</dbReference>
<dbReference type="PROSITE" id="PS00107">
    <property type="entry name" value="PROTEIN_KINASE_ATP"/>
    <property type="match status" value="2"/>
</dbReference>
<dbReference type="CDD" id="cd00200">
    <property type="entry name" value="WD40"/>
    <property type="match status" value="1"/>
</dbReference>
<feature type="repeat" description="WD" evidence="13">
    <location>
        <begin position="505"/>
        <end position="537"/>
    </location>
</feature>
<evidence type="ECO:0000256" key="6">
    <source>
        <dbReference type="ARBA" id="ARBA00022741"/>
    </source>
</evidence>
<dbReference type="EnsemblPlants" id="OMERI11G05590.1">
    <property type="protein sequence ID" value="OMERI11G05590.1"/>
    <property type="gene ID" value="OMERI11G05590"/>
</dbReference>
<dbReference type="Pfam" id="PF00069">
    <property type="entry name" value="Pkinase"/>
    <property type="match status" value="2"/>
</dbReference>
<evidence type="ECO:0000256" key="15">
    <source>
        <dbReference type="SAM" id="MobiDB-lite"/>
    </source>
</evidence>
<dbReference type="InterPro" id="IPR008271">
    <property type="entry name" value="Ser/Thr_kinase_AS"/>
</dbReference>
<dbReference type="Gene3D" id="2.130.10.10">
    <property type="entry name" value="YVTN repeat-like/Quinoprotein amine dehydrogenase"/>
    <property type="match status" value="2"/>
</dbReference>
<comment type="catalytic activity">
    <reaction evidence="11">
        <text>L-threonyl-[protein] + ATP = O-phospho-L-threonyl-[protein] + ADP + H(+)</text>
        <dbReference type="Rhea" id="RHEA:46608"/>
        <dbReference type="Rhea" id="RHEA-COMP:11060"/>
        <dbReference type="Rhea" id="RHEA-COMP:11605"/>
        <dbReference type="ChEBI" id="CHEBI:15378"/>
        <dbReference type="ChEBI" id="CHEBI:30013"/>
        <dbReference type="ChEBI" id="CHEBI:30616"/>
        <dbReference type="ChEBI" id="CHEBI:61977"/>
        <dbReference type="ChEBI" id="CHEBI:456216"/>
        <dbReference type="EC" id="2.7.11.1"/>
    </reaction>
</comment>
<protein>
    <recommendedName>
        <fullName evidence="1">non-specific serine/threonine protein kinase</fullName>
        <ecNumber evidence="1">2.7.11.1</ecNumber>
    </recommendedName>
    <alternativeName>
        <fullName evidence="10">Beta'-coat protein</fullName>
    </alternativeName>
</protein>
<dbReference type="InterPro" id="IPR001680">
    <property type="entry name" value="WD40_rpt"/>
</dbReference>
<dbReference type="GO" id="GO:0005524">
    <property type="term" value="F:ATP binding"/>
    <property type="evidence" value="ECO:0007669"/>
    <property type="project" value="UniProtKB-UniRule"/>
</dbReference>
<keyword evidence="7" id="KW-0418">Kinase</keyword>
<evidence type="ECO:0000256" key="12">
    <source>
        <dbReference type="ARBA" id="ARBA00048679"/>
    </source>
</evidence>
<feature type="binding site" evidence="14">
    <location>
        <position position="46"/>
    </location>
    <ligand>
        <name>ATP</name>
        <dbReference type="ChEBI" id="CHEBI:30616"/>
    </ligand>
</feature>
<evidence type="ECO:0000256" key="3">
    <source>
        <dbReference type="ARBA" id="ARBA00022574"/>
    </source>
</evidence>
<dbReference type="Pfam" id="PF00400">
    <property type="entry name" value="WD40"/>
    <property type="match status" value="6"/>
</dbReference>
<name>A0A0E0F3M2_9ORYZ</name>
<feature type="compositionally biased region" description="Basic and acidic residues" evidence="15">
    <location>
        <begin position="923"/>
        <end position="940"/>
    </location>
</feature>
<feature type="binding site" evidence="14">
    <location>
        <position position="624"/>
    </location>
    <ligand>
        <name>ATP</name>
        <dbReference type="ChEBI" id="CHEBI:30616"/>
    </ligand>
</feature>
<organism evidence="17">
    <name type="scientific">Oryza meridionalis</name>
    <dbReference type="NCBI Taxonomy" id="40149"/>
    <lineage>
        <taxon>Eukaryota</taxon>
        <taxon>Viridiplantae</taxon>
        <taxon>Streptophyta</taxon>
        <taxon>Embryophyta</taxon>
        <taxon>Tracheophyta</taxon>
        <taxon>Spermatophyta</taxon>
        <taxon>Magnoliopsida</taxon>
        <taxon>Liliopsida</taxon>
        <taxon>Poales</taxon>
        <taxon>Poaceae</taxon>
        <taxon>BOP clade</taxon>
        <taxon>Oryzoideae</taxon>
        <taxon>Oryzeae</taxon>
        <taxon>Oryzinae</taxon>
        <taxon>Oryza</taxon>
    </lineage>
</organism>
<dbReference type="FunFam" id="2.130.10.10:FF:000016">
    <property type="entry name" value="Coatomer alpha subunit, putative"/>
    <property type="match status" value="2"/>
</dbReference>
<dbReference type="InterPro" id="IPR017441">
    <property type="entry name" value="Protein_kinase_ATP_BS"/>
</dbReference>
<dbReference type="Proteomes" id="UP000008021">
    <property type="component" value="Chromosome 11"/>
</dbReference>
<feature type="domain" description="Protein kinase" evidence="16">
    <location>
        <begin position="596"/>
        <end position="887"/>
    </location>
</feature>
<dbReference type="Gene3D" id="3.30.200.20">
    <property type="entry name" value="Phosphorylase Kinase, domain 1"/>
    <property type="match status" value="2"/>
</dbReference>
<dbReference type="PROSITE" id="PS50011">
    <property type="entry name" value="PROTEIN_KINASE_DOM"/>
    <property type="match status" value="2"/>
</dbReference>
<evidence type="ECO:0000256" key="2">
    <source>
        <dbReference type="ARBA" id="ARBA00022527"/>
    </source>
</evidence>
<evidence type="ECO:0000256" key="5">
    <source>
        <dbReference type="ARBA" id="ARBA00022737"/>
    </source>
</evidence>
<evidence type="ECO:0000259" key="16">
    <source>
        <dbReference type="PROSITE" id="PS50011"/>
    </source>
</evidence>
<dbReference type="FunFam" id="1.10.510.10:FF:001023">
    <property type="entry name" value="Os07g0541700 protein"/>
    <property type="match status" value="1"/>
</dbReference>
<proteinExistence type="predicted"/>
<dbReference type="SUPFAM" id="SSF50978">
    <property type="entry name" value="WD40 repeat-like"/>
    <property type="match status" value="2"/>
</dbReference>